<dbReference type="EMBL" id="SRMA01027119">
    <property type="protein sequence ID" value="TRY59490.1"/>
    <property type="molecule type" value="Genomic_DNA"/>
</dbReference>
<dbReference type="OrthoDB" id="9884296at2759"/>
<gene>
    <name evidence="2" type="ORF">DNTS_017881</name>
</gene>
<evidence type="ECO:0000313" key="3">
    <source>
        <dbReference type="Proteomes" id="UP000316079"/>
    </source>
</evidence>
<accession>A0A553N249</accession>
<keyword evidence="3" id="KW-1185">Reference proteome</keyword>
<evidence type="ECO:0000256" key="1">
    <source>
        <dbReference type="SAM" id="SignalP"/>
    </source>
</evidence>
<name>A0A553N249_9TELE</name>
<comment type="caution">
    <text evidence="2">The sequence shown here is derived from an EMBL/GenBank/DDBJ whole genome shotgun (WGS) entry which is preliminary data.</text>
</comment>
<feature type="chain" id="PRO_5021900304" evidence="1">
    <location>
        <begin position="23"/>
        <end position="86"/>
    </location>
</feature>
<proteinExistence type="predicted"/>
<keyword evidence="1" id="KW-0732">Signal</keyword>
<organism evidence="2 3">
    <name type="scientific">Danionella cerebrum</name>
    <dbReference type="NCBI Taxonomy" id="2873325"/>
    <lineage>
        <taxon>Eukaryota</taxon>
        <taxon>Metazoa</taxon>
        <taxon>Chordata</taxon>
        <taxon>Craniata</taxon>
        <taxon>Vertebrata</taxon>
        <taxon>Euteleostomi</taxon>
        <taxon>Actinopterygii</taxon>
        <taxon>Neopterygii</taxon>
        <taxon>Teleostei</taxon>
        <taxon>Ostariophysi</taxon>
        <taxon>Cypriniformes</taxon>
        <taxon>Danionidae</taxon>
        <taxon>Danioninae</taxon>
        <taxon>Danionella</taxon>
    </lineage>
</organism>
<sequence length="86" mass="9397">MLTRLAIELLLLLLLLLNEGCGLEDRALEESEGRGRGERQTEGRSRITADGCFRALVSILCIKDIGPSEKQAAQCPRSSGGERELL</sequence>
<evidence type="ECO:0000313" key="2">
    <source>
        <dbReference type="EMBL" id="TRY59490.1"/>
    </source>
</evidence>
<dbReference type="Proteomes" id="UP000316079">
    <property type="component" value="Unassembled WGS sequence"/>
</dbReference>
<dbReference type="AlphaFoldDB" id="A0A553N249"/>
<reference evidence="2 3" key="1">
    <citation type="journal article" date="2019" name="Sci. Data">
        <title>Hybrid genome assembly and annotation of Danionella translucida.</title>
        <authorList>
            <person name="Kadobianskyi M."/>
            <person name="Schulze L."/>
            <person name="Schuelke M."/>
            <person name="Judkewitz B."/>
        </authorList>
    </citation>
    <scope>NUCLEOTIDE SEQUENCE [LARGE SCALE GENOMIC DNA]</scope>
    <source>
        <strain evidence="2 3">Bolton</strain>
    </source>
</reference>
<feature type="signal peptide" evidence="1">
    <location>
        <begin position="1"/>
        <end position="22"/>
    </location>
</feature>
<protein>
    <submittedName>
        <fullName evidence="2">Uncharacterized protein</fullName>
    </submittedName>
</protein>